<evidence type="ECO:0000256" key="1">
    <source>
        <dbReference type="ARBA" id="ARBA00008416"/>
    </source>
</evidence>
<dbReference type="InterPro" id="IPR003829">
    <property type="entry name" value="Pirin_N_dom"/>
</dbReference>
<evidence type="ECO:0000256" key="2">
    <source>
        <dbReference type="RuleBase" id="RU003457"/>
    </source>
</evidence>
<dbReference type="Gene3D" id="2.60.120.10">
    <property type="entry name" value="Jelly Rolls"/>
    <property type="match status" value="1"/>
</dbReference>
<feature type="region of interest" description="Disordered" evidence="3">
    <location>
        <begin position="1"/>
        <end position="32"/>
    </location>
</feature>
<accession>A0A2U1EZH0</accession>
<dbReference type="InterPro" id="IPR014710">
    <property type="entry name" value="RmlC-like_jellyroll"/>
</dbReference>
<gene>
    <name evidence="5" type="ORF">C8D89_11522</name>
</gene>
<reference evidence="5 6" key="1">
    <citation type="submission" date="2018-04" db="EMBL/GenBank/DDBJ databases">
        <title>Genomic Encyclopedia of Type Strains, Phase IV (KMG-IV): sequencing the most valuable type-strain genomes for metagenomic binning, comparative biology and taxonomic classification.</title>
        <authorList>
            <person name="Goeker M."/>
        </authorList>
    </citation>
    <scope>NUCLEOTIDE SEQUENCE [LARGE SCALE GENOMIC DNA]</scope>
    <source>
        <strain evidence="5 6">DSM 45771</strain>
    </source>
</reference>
<dbReference type="EMBL" id="QEKW01000015">
    <property type="protein sequence ID" value="PVZ05318.1"/>
    <property type="molecule type" value="Genomic_DNA"/>
</dbReference>
<dbReference type="PANTHER" id="PTHR43212:SF3">
    <property type="entry name" value="QUERCETIN 2,3-DIOXYGENASE"/>
    <property type="match status" value="1"/>
</dbReference>
<dbReference type="OrthoDB" id="321327at2"/>
<comment type="caution">
    <text evidence="5">The sequence shown here is derived from an EMBL/GenBank/DDBJ whole genome shotgun (WGS) entry which is preliminary data.</text>
</comment>
<dbReference type="InterPro" id="IPR012093">
    <property type="entry name" value="Pirin"/>
</dbReference>
<dbReference type="SUPFAM" id="SSF51182">
    <property type="entry name" value="RmlC-like cupins"/>
    <property type="match status" value="1"/>
</dbReference>
<keyword evidence="6" id="KW-1185">Reference proteome</keyword>
<evidence type="ECO:0000259" key="4">
    <source>
        <dbReference type="Pfam" id="PF02678"/>
    </source>
</evidence>
<proteinExistence type="inferred from homology"/>
<dbReference type="InterPro" id="IPR011051">
    <property type="entry name" value="RmlC_Cupin_sf"/>
</dbReference>
<evidence type="ECO:0000313" key="5">
    <source>
        <dbReference type="EMBL" id="PVZ05318.1"/>
    </source>
</evidence>
<dbReference type="PANTHER" id="PTHR43212">
    <property type="entry name" value="QUERCETIN 2,3-DIOXYGENASE"/>
    <property type="match status" value="1"/>
</dbReference>
<dbReference type="Pfam" id="PF02678">
    <property type="entry name" value="Pirin"/>
    <property type="match status" value="1"/>
</dbReference>
<organism evidence="5 6">
    <name type="scientific">Actinomycetospora cinnamomea</name>
    <dbReference type="NCBI Taxonomy" id="663609"/>
    <lineage>
        <taxon>Bacteria</taxon>
        <taxon>Bacillati</taxon>
        <taxon>Actinomycetota</taxon>
        <taxon>Actinomycetes</taxon>
        <taxon>Pseudonocardiales</taxon>
        <taxon>Pseudonocardiaceae</taxon>
        <taxon>Actinomycetospora</taxon>
    </lineage>
</organism>
<dbReference type="Proteomes" id="UP000245639">
    <property type="component" value="Unassembled WGS sequence"/>
</dbReference>
<protein>
    <recommendedName>
        <fullName evidence="4">Pirin N-terminal domain-containing protein</fullName>
    </recommendedName>
</protein>
<evidence type="ECO:0000313" key="6">
    <source>
        <dbReference type="Proteomes" id="UP000245639"/>
    </source>
</evidence>
<sequence>MARMPTVRPLLRSDRPVSEGGGVTSRHGLSFGAHYDPERTSFGALVAHNDDELAPGVAYGAHEHRDVEIVAWVVDGTMVHTGPDGEETRVPAGTLQHLVAGTGWHHDERATADAGVHLVQIWVTPGMDDPPPGPPALTHHRPDLDAGPFVLAVRRPGVTVTVARLGAGETWAPADGAFRHLHVARGALADPAAGPGDALEVTGAGPVALHAGPEGAELIVVTTG</sequence>
<name>A0A2U1EZH0_9PSEU</name>
<evidence type="ECO:0000256" key="3">
    <source>
        <dbReference type="SAM" id="MobiDB-lite"/>
    </source>
</evidence>
<dbReference type="AlphaFoldDB" id="A0A2U1EZH0"/>
<comment type="similarity">
    <text evidence="1 2">Belongs to the pirin family.</text>
</comment>
<feature type="domain" description="Pirin N-terminal" evidence="4">
    <location>
        <begin position="17"/>
        <end position="123"/>
    </location>
</feature>